<dbReference type="RefSeq" id="WP_008703959.1">
    <property type="nucleotide sequence ID" value="NZ_ANOG01000806.1"/>
</dbReference>
<evidence type="ECO:0000313" key="2">
    <source>
        <dbReference type="Proteomes" id="UP000011991"/>
    </source>
</evidence>
<dbReference type="Proteomes" id="UP000011991">
    <property type="component" value="Unassembled WGS sequence"/>
</dbReference>
<evidence type="ECO:0000313" key="1">
    <source>
        <dbReference type="EMBL" id="EMI17354.1"/>
    </source>
</evidence>
<dbReference type="AlphaFoldDB" id="M5RTS2"/>
<organism evidence="1 2">
    <name type="scientific">Rhodopirellula maiorica SM1</name>
    <dbReference type="NCBI Taxonomy" id="1265738"/>
    <lineage>
        <taxon>Bacteria</taxon>
        <taxon>Pseudomonadati</taxon>
        <taxon>Planctomycetota</taxon>
        <taxon>Planctomycetia</taxon>
        <taxon>Pirellulales</taxon>
        <taxon>Pirellulaceae</taxon>
        <taxon>Novipirellula</taxon>
    </lineage>
</organism>
<accession>M5RTS2</accession>
<sequence length="159" mass="17555">MLSEIVANDAAVPIRLQDSAETPIAPSQWLPFLAQHRFFVCCPGAAQPMCHNLIEAMSVGTIPLIEYGDRLRPQLTDGENAICFRGADGLRDAIDRIHQLSASRLDEMSQSAAAYYDNHLCGKTFLAAFRDGTLDLTKRQIVMPFHSENFFSQTSPQAA</sequence>
<dbReference type="OrthoDB" id="5696983at2"/>
<name>M5RTS2_9BACT</name>
<proteinExistence type="predicted"/>
<dbReference type="Gene3D" id="3.40.50.2000">
    <property type="entry name" value="Glycogen Phosphorylase B"/>
    <property type="match status" value="1"/>
</dbReference>
<protein>
    <submittedName>
        <fullName evidence="1">ATPase</fullName>
    </submittedName>
</protein>
<dbReference type="EMBL" id="ANOG01000806">
    <property type="protein sequence ID" value="EMI17354.1"/>
    <property type="molecule type" value="Genomic_DNA"/>
</dbReference>
<dbReference type="SUPFAM" id="SSF53756">
    <property type="entry name" value="UDP-Glycosyltransferase/glycogen phosphorylase"/>
    <property type="match status" value="1"/>
</dbReference>
<gene>
    <name evidence="1" type="ORF">RMSM_05727</name>
</gene>
<comment type="caution">
    <text evidence="1">The sequence shown here is derived from an EMBL/GenBank/DDBJ whole genome shotgun (WGS) entry which is preliminary data.</text>
</comment>
<keyword evidence="2" id="KW-1185">Reference proteome</keyword>
<dbReference type="PATRIC" id="fig|1265738.3.peg.5726"/>
<reference evidence="1 2" key="1">
    <citation type="journal article" date="2013" name="Mar. Genomics">
        <title>Expression of sulfatases in Rhodopirellula baltica and the diversity of sulfatases in the genus Rhodopirellula.</title>
        <authorList>
            <person name="Wegner C.E."/>
            <person name="Richter-Heitmann T."/>
            <person name="Klindworth A."/>
            <person name="Klockow C."/>
            <person name="Richter M."/>
            <person name="Achstetter T."/>
            <person name="Glockner F.O."/>
            <person name="Harder J."/>
        </authorList>
    </citation>
    <scope>NUCLEOTIDE SEQUENCE [LARGE SCALE GENOMIC DNA]</scope>
    <source>
        <strain evidence="1 2">SM1</strain>
    </source>
</reference>